<proteinExistence type="predicted"/>
<evidence type="ECO:0000259" key="3">
    <source>
        <dbReference type="Pfam" id="PF14129"/>
    </source>
</evidence>
<feature type="domain" description="DUF4296" evidence="3">
    <location>
        <begin position="24"/>
        <end position="106"/>
    </location>
</feature>
<dbReference type="Pfam" id="PF14129">
    <property type="entry name" value="DUF4296"/>
    <property type="match status" value="1"/>
</dbReference>
<dbReference type="RefSeq" id="WP_111600203.1">
    <property type="nucleotide sequence ID" value="NZ_QLLL01000012.1"/>
</dbReference>
<dbReference type="AlphaFoldDB" id="A0A327Q9H0"/>
<accession>A0A327Q9H0</accession>
<feature type="coiled-coil region" evidence="1">
    <location>
        <begin position="109"/>
        <end position="136"/>
    </location>
</feature>
<reference evidence="4 5" key="1">
    <citation type="submission" date="2018-06" db="EMBL/GenBank/DDBJ databases">
        <title>Genomic Encyclopedia of Archaeal and Bacterial Type Strains, Phase II (KMG-II): from individual species to whole genera.</title>
        <authorList>
            <person name="Goeker M."/>
        </authorList>
    </citation>
    <scope>NUCLEOTIDE SEQUENCE [LARGE SCALE GENOMIC DNA]</scope>
    <source>
        <strain evidence="4 5">DSM 23857</strain>
    </source>
</reference>
<evidence type="ECO:0000313" key="4">
    <source>
        <dbReference type="EMBL" id="RAI98456.1"/>
    </source>
</evidence>
<name>A0A327Q9H0_9BACT</name>
<feature type="compositionally biased region" description="Basic and acidic residues" evidence="2">
    <location>
        <begin position="205"/>
        <end position="220"/>
    </location>
</feature>
<dbReference type="PROSITE" id="PS51257">
    <property type="entry name" value="PROKAR_LIPOPROTEIN"/>
    <property type="match status" value="1"/>
</dbReference>
<dbReference type="EMBL" id="QLLL01000012">
    <property type="protein sequence ID" value="RAI98456.1"/>
    <property type="molecule type" value="Genomic_DNA"/>
</dbReference>
<keyword evidence="1" id="KW-0175">Coiled coil</keyword>
<keyword evidence="5" id="KW-1185">Reference proteome</keyword>
<organism evidence="4 5">
    <name type="scientific">Chitinophaga skermanii</name>
    <dbReference type="NCBI Taxonomy" id="331697"/>
    <lineage>
        <taxon>Bacteria</taxon>
        <taxon>Pseudomonadati</taxon>
        <taxon>Bacteroidota</taxon>
        <taxon>Chitinophagia</taxon>
        <taxon>Chitinophagales</taxon>
        <taxon>Chitinophagaceae</taxon>
        <taxon>Chitinophaga</taxon>
    </lineage>
</organism>
<dbReference type="Proteomes" id="UP000249547">
    <property type="component" value="Unassembled WGS sequence"/>
</dbReference>
<dbReference type="InterPro" id="IPR025381">
    <property type="entry name" value="DUF4296"/>
</dbReference>
<gene>
    <name evidence="4" type="ORF">LX64_04818</name>
</gene>
<protein>
    <submittedName>
        <fullName evidence="4">Uncharacterized protein DUF4296</fullName>
    </submittedName>
</protein>
<comment type="caution">
    <text evidence="4">The sequence shown here is derived from an EMBL/GenBank/DDBJ whole genome shotgun (WGS) entry which is preliminary data.</text>
</comment>
<sequence length="220" mass="25335">MRKLFFVLTAAITLAACGDKGKVPSNIIQQDKMSKILFDMNLADVNSREQELGVIIHSDSVRDLTLKTDYLHILQIHNVSVEEFMESYRYYESHADKLREVYDTMLVVVKRERLLADSLEAKRQEALRKAEDDLRKKKVDSVKKIYGDKINADSIINKRADSIQQITFKKTADSLRAASLKDAIDKKKQLNQQKDSVNKRLRNLPLERGRGKYEPPVRVS</sequence>
<evidence type="ECO:0000256" key="1">
    <source>
        <dbReference type="SAM" id="Coils"/>
    </source>
</evidence>
<evidence type="ECO:0000256" key="2">
    <source>
        <dbReference type="SAM" id="MobiDB-lite"/>
    </source>
</evidence>
<feature type="region of interest" description="Disordered" evidence="2">
    <location>
        <begin position="186"/>
        <end position="220"/>
    </location>
</feature>
<dbReference type="OrthoDB" id="655149at2"/>
<evidence type="ECO:0000313" key="5">
    <source>
        <dbReference type="Proteomes" id="UP000249547"/>
    </source>
</evidence>